<feature type="modified residue" description="4-aspartylphosphate" evidence="6">
    <location>
        <position position="63"/>
    </location>
</feature>
<dbReference type="Proteomes" id="UP001165541">
    <property type="component" value="Unassembled WGS sequence"/>
</dbReference>
<dbReference type="CDD" id="cd19920">
    <property type="entry name" value="REC_PA4781-like"/>
    <property type="match status" value="1"/>
</dbReference>
<evidence type="ECO:0000256" key="4">
    <source>
        <dbReference type="ARBA" id="ARBA00022679"/>
    </source>
</evidence>
<dbReference type="PRINTS" id="PR00344">
    <property type="entry name" value="BCTRLSENSOR"/>
</dbReference>
<dbReference type="Pfam" id="PF02518">
    <property type="entry name" value="HATPase_c"/>
    <property type="match status" value="1"/>
</dbReference>
<evidence type="ECO:0000256" key="5">
    <source>
        <dbReference type="ARBA" id="ARBA00022777"/>
    </source>
</evidence>
<dbReference type="Gene3D" id="3.30.565.10">
    <property type="entry name" value="Histidine kinase-like ATPase, C-terminal domain"/>
    <property type="match status" value="1"/>
</dbReference>
<sequence>MDTNAATAGAAGKTILIVDDMPANLGVLTGHLEQHGYGVVVAQTGDEAVERADFVRPDLILLDVVMPGADGFEACRRLKAMSGTRDIPVIFMTALAGTDDKLTGFAAGAVDYVIKPIDGAELLARVRTHLALRDLHGRLAEQNASLQREIAARERVQEALQRSNAELEQLAYVASHDMQEPLRMVASYLQLVAQRYRGRLDPDADEFIGYAVDGAKRMQALINDLLAYSRVGTKARPFEPTDCNAALAAAIDNLGLAVEESGAELTHDMLPTVTADRVQLVQLFQNLLGNAIKYRRATPPQVHVGACASGADWHFRVRDNGIGIAPEYFKRIFVLFQRLHGRTEYSGTGIGLALCKRIVERHGGSIWVDSDGCTGSTFHFTLPMEPAAGIDEGPRTSPGTI</sequence>
<reference evidence="9" key="1">
    <citation type="submission" date="2022-05" db="EMBL/GenBank/DDBJ databases">
        <title>Schlegelella sp. nov., isolated from mangrove soil.</title>
        <authorList>
            <person name="Liu Y."/>
            <person name="Ge X."/>
            <person name="Liu W."/>
        </authorList>
    </citation>
    <scope>NUCLEOTIDE SEQUENCE</scope>
    <source>
        <strain evidence="9">S2-27</strain>
    </source>
</reference>
<name>A0ABT0YTJ0_9BURK</name>
<dbReference type="InterPro" id="IPR036890">
    <property type="entry name" value="HATPase_C_sf"/>
</dbReference>
<dbReference type="Gene3D" id="6.10.250.690">
    <property type="match status" value="1"/>
</dbReference>
<dbReference type="Gene3D" id="3.40.50.2300">
    <property type="match status" value="1"/>
</dbReference>
<evidence type="ECO:0000256" key="3">
    <source>
        <dbReference type="ARBA" id="ARBA00022553"/>
    </source>
</evidence>
<dbReference type="InterPro" id="IPR004358">
    <property type="entry name" value="Sig_transdc_His_kin-like_C"/>
</dbReference>
<dbReference type="Pfam" id="PF00072">
    <property type="entry name" value="Response_reg"/>
    <property type="match status" value="1"/>
</dbReference>
<keyword evidence="4" id="KW-0808">Transferase</keyword>
<dbReference type="CDD" id="cd00082">
    <property type="entry name" value="HisKA"/>
    <property type="match status" value="1"/>
</dbReference>
<dbReference type="SUPFAM" id="SSF47384">
    <property type="entry name" value="Homodimeric domain of signal transducing histidine kinase"/>
    <property type="match status" value="1"/>
</dbReference>
<dbReference type="EMBL" id="JAMKFE010000013">
    <property type="protein sequence ID" value="MCM5681719.1"/>
    <property type="molecule type" value="Genomic_DNA"/>
</dbReference>
<dbReference type="SUPFAM" id="SSF55874">
    <property type="entry name" value="ATPase domain of HSP90 chaperone/DNA topoisomerase II/histidine kinase"/>
    <property type="match status" value="1"/>
</dbReference>
<evidence type="ECO:0000259" key="8">
    <source>
        <dbReference type="PROSITE" id="PS50110"/>
    </source>
</evidence>
<gene>
    <name evidence="9" type="ORF">M8A51_19505</name>
</gene>
<organism evidence="9 10">
    <name type="scientific">Caldimonas mangrovi</name>
    <dbReference type="NCBI Taxonomy" id="2944811"/>
    <lineage>
        <taxon>Bacteria</taxon>
        <taxon>Pseudomonadati</taxon>
        <taxon>Pseudomonadota</taxon>
        <taxon>Betaproteobacteria</taxon>
        <taxon>Burkholderiales</taxon>
        <taxon>Sphaerotilaceae</taxon>
        <taxon>Caldimonas</taxon>
    </lineage>
</organism>
<keyword evidence="3 6" id="KW-0597">Phosphoprotein</keyword>
<dbReference type="InterPro" id="IPR036097">
    <property type="entry name" value="HisK_dim/P_sf"/>
</dbReference>
<proteinExistence type="predicted"/>
<dbReference type="PANTHER" id="PTHR43304">
    <property type="entry name" value="PHYTOCHROME-LIKE PROTEIN CPH1"/>
    <property type="match status" value="1"/>
</dbReference>
<evidence type="ECO:0000313" key="9">
    <source>
        <dbReference type="EMBL" id="MCM5681719.1"/>
    </source>
</evidence>
<dbReference type="InterPro" id="IPR003594">
    <property type="entry name" value="HATPase_dom"/>
</dbReference>
<dbReference type="SMART" id="SM00448">
    <property type="entry name" value="REC"/>
    <property type="match status" value="1"/>
</dbReference>
<feature type="domain" description="Response regulatory" evidence="8">
    <location>
        <begin position="14"/>
        <end position="130"/>
    </location>
</feature>
<dbReference type="InterPro" id="IPR011006">
    <property type="entry name" value="CheY-like_superfamily"/>
</dbReference>
<dbReference type="InterPro" id="IPR001789">
    <property type="entry name" value="Sig_transdc_resp-reg_receiver"/>
</dbReference>
<dbReference type="PROSITE" id="PS50109">
    <property type="entry name" value="HIS_KIN"/>
    <property type="match status" value="1"/>
</dbReference>
<dbReference type="RefSeq" id="WP_251780200.1">
    <property type="nucleotide sequence ID" value="NZ_JAMKFE010000013.1"/>
</dbReference>
<accession>A0ABT0YTJ0</accession>
<dbReference type="SUPFAM" id="SSF52172">
    <property type="entry name" value="CheY-like"/>
    <property type="match status" value="1"/>
</dbReference>
<evidence type="ECO:0000256" key="2">
    <source>
        <dbReference type="ARBA" id="ARBA00012438"/>
    </source>
</evidence>
<dbReference type="PROSITE" id="PS50110">
    <property type="entry name" value="RESPONSE_REGULATORY"/>
    <property type="match status" value="1"/>
</dbReference>
<feature type="domain" description="Histidine kinase" evidence="7">
    <location>
        <begin position="173"/>
        <end position="386"/>
    </location>
</feature>
<evidence type="ECO:0000259" key="7">
    <source>
        <dbReference type="PROSITE" id="PS50109"/>
    </source>
</evidence>
<dbReference type="InterPro" id="IPR005467">
    <property type="entry name" value="His_kinase_dom"/>
</dbReference>
<dbReference type="SMART" id="SM00388">
    <property type="entry name" value="HisKA"/>
    <property type="match status" value="1"/>
</dbReference>
<dbReference type="SMART" id="SM00387">
    <property type="entry name" value="HATPase_c"/>
    <property type="match status" value="1"/>
</dbReference>
<comment type="caution">
    <text evidence="9">The sequence shown here is derived from an EMBL/GenBank/DDBJ whole genome shotgun (WGS) entry which is preliminary data.</text>
</comment>
<dbReference type="InterPro" id="IPR003661">
    <property type="entry name" value="HisK_dim/P_dom"/>
</dbReference>
<protein>
    <recommendedName>
        <fullName evidence="2">histidine kinase</fullName>
        <ecNumber evidence="2">2.7.13.3</ecNumber>
    </recommendedName>
</protein>
<evidence type="ECO:0000256" key="1">
    <source>
        <dbReference type="ARBA" id="ARBA00000085"/>
    </source>
</evidence>
<evidence type="ECO:0000256" key="6">
    <source>
        <dbReference type="PROSITE-ProRule" id="PRU00169"/>
    </source>
</evidence>
<dbReference type="Pfam" id="PF00512">
    <property type="entry name" value="HisKA"/>
    <property type="match status" value="1"/>
</dbReference>
<dbReference type="PANTHER" id="PTHR43304:SF1">
    <property type="entry name" value="PAC DOMAIN-CONTAINING PROTEIN"/>
    <property type="match status" value="1"/>
</dbReference>
<comment type="catalytic activity">
    <reaction evidence="1">
        <text>ATP + protein L-histidine = ADP + protein N-phospho-L-histidine.</text>
        <dbReference type="EC" id="2.7.13.3"/>
    </reaction>
</comment>
<dbReference type="Gene3D" id="1.10.287.130">
    <property type="match status" value="1"/>
</dbReference>
<evidence type="ECO:0000313" key="10">
    <source>
        <dbReference type="Proteomes" id="UP001165541"/>
    </source>
</evidence>
<keyword evidence="10" id="KW-1185">Reference proteome</keyword>
<dbReference type="EC" id="2.7.13.3" evidence="2"/>
<keyword evidence="5" id="KW-0418">Kinase</keyword>
<dbReference type="InterPro" id="IPR052162">
    <property type="entry name" value="Sensor_kinase/Photoreceptor"/>
</dbReference>